<comment type="caution">
    <text evidence="3">The sequence shown here is derived from an EMBL/GenBank/DDBJ whole genome shotgun (WGS) entry which is preliminary data.</text>
</comment>
<sequence>MSSHQLINTLSHLHVFSTTLIPGKVSASYFRLLTRIYAIHSNKMLGALEYHLVYGYTRMEACNKTGATQSYFSVKLRELKRIHQTIIELYQKCYPSCRCGHNSI</sequence>
<dbReference type="Proteomes" id="UP000237003">
    <property type="component" value="Unassembled WGS sequence"/>
</dbReference>
<dbReference type="Gene3D" id="1.10.10.2690">
    <property type="match status" value="1"/>
</dbReference>
<dbReference type="EMBL" id="PQLX01000003">
    <property type="protein sequence ID" value="POU65724.1"/>
    <property type="molecule type" value="Genomic_DNA"/>
</dbReference>
<keyword evidence="2" id="KW-0804">Transcription</keyword>
<reference evidence="3 4" key="1">
    <citation type="submission" date="2018-01" db="EMBL/GenBank/DDBJ databases">
        <title>Complete genome sequences of 14 Citrobacter spp. isolated from plant in Canada.</title>
        <authorList>
            <person name="Bhandare S.G."/>
            <person name="Colavecchio A."/>
            <person name="Jeukens J."/>
            <person name="Emond-Rheault J.-G."/>
            <person name="Freschi L."/>
            <person name="Hamel J."/>
            <person name="Kukavica-Ibrulj I."/>
            <person name="Levesque R."/>
            <person name="Goodridge L."/>
        </authorList>
    </citation>
    <scope>NUCLEOTIDE SEQUENCE [LARGE SCALE GENOMIC DNA]</scope>
    <source>
        <strain evidence="3 4">S1285</strain>
    </source>
</reference>
<dbReference type="AlphaFoldDB" id="A0A2S4RYB0"/>
<protein>
    <submittedName>
        <fullName evidence="3">Transcriptional regulator</fullName>
    </submittedName>
</protein>
<evidence type="ECO:0000313" key="4">
    <source>
        <dbReference type="Proteomes" id="UP000237003"/>
    </source>
</evidence>
<keyword evidence="1" id="KW-0805">Transcription regulation</keyword>
<organism evidence="3 4">
    <name type="scientific">Citrobacter amalonaticus</name>
    <dbReference type="NCBI Taxonomy" id="35703"/>
    <lineage>
        <taxon>Bacteria</taxon>
        <taxon>Pseudomonadati</taxon>
        <taxon>Pseudomonadota</taxon>
        <taxon>Gammaproteobacteria</taxon>
        <taxon>Enterobacterales</taxon>
        <taxon>Enterobacteriaceae</taxon>
        <taxon>Citrobacter</taxon>
    </lineage>
</organism>
<accession>A0A2S4RYB0</accession>
<dbReference type="InterPro" id="IPR004356">
    <property type="entry name" value="Adhesin_operon_reg_prot"/>
</dbReference>
<gene>
    <name evidence="3" type="ORF">C3430_10485</name>
</gene>
<dbReference type="InterPro" id="IPR053721">
    <property type="entry name" value="Fimbrial_Adhesin_Reg"/>
</dbReference>
<dbReference type="PRINTS" id="PR01554">
    <property type="entry name" value="FIMREGULATRY"/>
</dbReference>
<name>A0A2S4RYB0_CITAM</name>
<dbReference type="RefSeq" id="WP_103776063.1">
    <property type="nucleotide sequence ID" value="NZ_PQLX01000003.1"/>
</dbReference>
<evidence type="ECO:0000256" key="2">
    <source>
        <dbReference type="ARBA" id="ARBA00023163"/>
    </source>
</evidence>
<proteinExistence type="predicted"/>
<evidence type="ECO:0000313" key="3">
    <source>
        <dbReference type="EMBL" id="POU65724.1"/>
    </source>
</evidence>
<dbReference type="GO" id="GO:0006355">
    <property type="term" value="P:regulation of DNA-templated transcription"/>
    <property type="evidence" value="ECO:0007669"/>
    <property type="project" value="InterPro"/>
</dbReference>
<evidence type="ECO:0000256" key="1">
    <source>
        <dbReference type="ARBA" id="ARBA00023015"/>
    </source>
</evidence>
<dbReference type="Pfam" id="PF03333">
    <property type="entry name" value="PapB"/>
    <property type="match status" value="1"/>
</dbReference>